<dbReference type="InterPro" id="IPR036533">
    <property type="entry name" value="BAG_dom_sf"/>
</dbReference>
<dbReference type="Proteomes" id="UP001154282">
    <property type="component" value="Unassembled WGS sequence"/>
</dbReference>
<reference evidence="1" key="1">
    <citation type="submission" date="2022-08" db="EMBL/GenBank/DDBJ databases">
        <authorList>
            <person name="Gutierrez-Valencia J."/>
        </authorList>
    </citation>
    <scope>NUCLEOTIDE SEQUENCE</scope>
</reference>
<keyword evidence="2" id="KW-1185">Reference proteome</keyword>
<gene>
    <name evidence="1" type="ORF">LITE_LOCUS49374</name>
</gene>
<dbReference type="Gene3D" id="1.25.40.10">
    <property type="entry name" value="Tetratricopeptide repeat domain"/>
    <property type="match status" value="1"/>
</dbReference>
<dbReference type="InterPro" id="IPR011990">
    <property type="entry name" value="TPR-like_helical_dom_sf"/>
</dbReference>
<name>A0AAV0RQ95_9ROSI</name>
<dbReference type="EMBL" id="CAMGYJ010000011">
    <property type="protein sequence ID" value="CAI0559774.1"/>
    <property type="molecule type" value="Genomic_DNA"/>
</dbReference>
<dbReference type="GO" id="GO:0051087">
    <property type="term" value="F:protein-folding chaperone binding"/>
    <property type="evidence" value="ECO:0007669"/>
    <property type="project" value="InterPro"/>
</dbReference>
<evidence type="ECO:0000313" key="1">
    <source>
        <dbReference type="EMBL" id="CAI0559774.1"/>
    </source>
</evidence>
<evidence type="ECO:0000313" key="2">
    <source>
        <dbReference type="Proteomes" id="UP001154282"/>
    </source>
</evidence>
<protein>
    <recommendedName>
        <fullName evidence="3">Pentatricopeptide repeat-containing protein</fullName>
    </recommendedName>
</protein>
<organism evidence="1 2">
    <name type="scientific">Linum tenue</name>
    <dbReference type="NCBI Taxonomy" id="586396"/>
    <lineage>
        <taxon>Eukaryota</taxon>
        <taxon>Viridiplantae</taxon>
        <taxon>Streptophyta</taxon>
        <taxon>Embryophyta</taxon>
        <taxon>Tracheophyta</taxon>
        <taxon>Spermatophyta</taxon>
        <taxon>Magnoliopsida</taxon>
        <taxon>eudicotyledons</taxon>
        <taxon>Gunneridae</taxon>
        <taxon>Pentapetalae</taxon>
        <taxon>rosids</taxon>
        <taxon>fabids</taxon>
        <taxon>Malpighiales</taxon>
        <taxon>Linaceae</taxon>
        <taxon>Linum</taxon>
    </lineage>
</organism>
<dbReference type="Gene3D" id="1.20.58.120">
    <property type="entry name" value="BAG domain"/>
    <property type="match status" value="1"/>
</dbReference>
<evidence type="ECO:0008006" key="3">
    <source>
        <dbReference type="Google" id="ProtNLM"/>
    </source>
</evidence>
<accession>A0AAV0RQ95</accession>
<sequence>MVLLEDPISQEKHYLEMRKNATIEKASKSISTLSLEVGSLAGTFHGAYFSLNNGKAKRTNDVCWNYSLVLYCELCNMVKNSKNNVLPFPNITKLRMSLLIIACTAIDKMYLKEGRSLLLSLRNSKKSLPFVLNTNPHHNLDPQYERSHPLLKESQVLTRLENEPSISIALDYFKSIANSKAFRHTALTYRTMIRRLGDEGNVDGIQYLLHQMKLEGLHCNPDLFVNSEV</sequence>
<proteinExistence type="predicted"/>
<comment type="caution">
    <text evidence="1">The sequence shown here is derived from an EMBL/GenBank/DDBJ whole genome shotgun (WGS) entry which is preliminary data.</text>
</comment>
<dbReference type="AlphaFoldDB" id="A0AAV0RQ95"/>